<evidence type="ECO:0000313" key="2">
    <source>
        <dbReference type="EMBL" id="RKP07838.1"/>
    </source>
</evidence>
<proteinExistence type="predicted"/>
<name>A0A4P9XPC9_9FUNG</name>
<feature type="region of interest" description="Disordered" evidence="1">
    <location>
        <begin position="176"/>
        <end position="247"/>
    </location>
</feature>
<feature type="compositionally biased region" description="Basic and acidic residues" evidence="1">
    <location>
        <begin position="205"/>
        <end position="224"/>
    </location>
</feature>
<keyword evidence="3" id="KW-1185">Reference proteome</keyword>
<dbReference type="Proteomes" id="UP000271241">
    <property type="component" value="Unassembled WGS sequence"/>
</dbReference>
<accession>A0A4P9XPC9</accession>
<organism evidence="2 3">
    <name type="scientific">Thamnocephalis sphaerospora</name>
    <dbReference type="NCBI Taxonomy" id="78915"/>
    <lineage>
        <taxon>Eukaryota</taxon>
        <taxon>Fungi</taxon>
        <taxon>Fungi incertae sedis</taxon>
        <taxon>Zoopagomycota</taxon>
        <taxon>Zoopagomycotina</taxon>
        <taxon>Zoopagomycetes</taxon>
        <taxon>Zoopagales</taxon>
        <taxon>Sigmoideomycetaceae</taxon>
        <taxon>Thamnocephalis</taxon>
    </lineage>
</organism>
<reference evidence="3" key="1">
    <citation type="journal article" date="2018" name="Nat. Microbiol.">
        <title>Leveraging single-cell genomics to expand the fungal tree of life.</title>
        <authorList>
            <person name="Ahrendt S.R."/>
            <person name="Quandt C.A."/>
            <person name="Ciobanu D."/>
            <person name="Clum A."/>
            <person name="Salamov A."/>
            <person name="Andreopoulos B."/>
            <person name="Cheng J.F."/>
            <person name="Woyke T."/>
            <person name="Pelin A."/>
            <person name="Henrissat B."/>
            <person name="Reynolds N.K."/>
            <person name="Benny G.L."/>
            <person name="Smith M.E."/>
            <person name="James T.Y."/>
            <person name="Grigoriev I.V."/>
        </authorList>
    </citation>
    <scope>NUCLEOTIDE SEQUENCE [LARGE SCALE GENOMIC DNA]</scope>
    <source>
        <strain evidence="3">RSA 1356</strain>
    </source>
</reference>
<protein>
    <submittedName>
        <fullName evidence="2">Uncharacterized protein</fullName>
    </submittedName>
</protein>
<gene>
    <name evidence="2" type="ORF">THASP1DRAFT_24074</name>
</gene>
<sequence>MAPLPLALRCGVNAFRRCPVRATNVFACLSPLFQLLCPLHIMNHDDRFDYPADAVIQAVLRRQVSDVETTLGPYLKAGFAWWNPARFLQPLFARTQPPGNERAYDVEQRDLDNGWPRTISGMFGDMFGGMLGWEPEARLNEHWRRMMNNDPWRTHGGLRPDDMPRSLYDVFVEDEREQTGVLSPDDKDSAEHPSPPSSVSVIVTRRPDGMVETRKEMRWPDGHKQVTVTLENTTSGQREETRQGNES</sequence>
<evidence type="ECO:0000256" key="1">
    <source>
        <dbReference type="SAM" id="MobiDB-lite"/>
    </source>
</evidence>
<dbReference type="EMBL" id="KZ992667">
    <property type="protein sequence ID" value="RKP07838.1"/>
    <property type="molecule type" value="Genomic_DNA"/>
</dbReference>
<dbReference type="AlphaFoldDB" id="A0A4P9XPC9"/>
<evidence type="ECO:0000313" key="3">
    <source>
        <dbReference type="Proteomes" id="UP000271241"/>
    </source>
</evidence>
<feature type="compositionally biased region" description="Basic and acidic residues" evidence="1">
    <location>
        <begin position="237"/>
        <end position="247"/>
    </location>
</feature>
<feature type="compositionally biased region" description="Polar residues" evidence="1">
    <location>
        <begin position="226"/>
        <end position="236"/>
    </location>
</feature>
<dbReference type="OrthoDB" id="10606791at2759"/>